<keyword evidence="1" id="KW-0732">Signal</keyword>
<accession>A0A0E9MR52</accession>
<dbReference type="Proteomes" id="UP000033202">
    <property type="component" value="Unassembled WGS sequence"/>
</dbReference>
<protein>
    <submittedName>
        <fullName evidence="2">Uncharacterized protein</fullName>
    </submittedName>
</protein>
<keyword evidence="3" id="KW-1185">Reference proteome</keyword>
<feature type="signal peptide" evidence="1">
    <location>
        <begin position="1"/>
        <end position="18"/>
    </location>
</feature>
<proteinExistence type="predicted"/>
<evidence type="ECO:0000256" key="1">
    <source>
        <dbReference type="SAM" id="SignalP"/>
    </source>
</evidence>
<dbReference type="EMBL" id="BBWU01000035">
    <property type="protein sequence ID" value="GAO39615.1"/>
    <property type="molecule type" value="Genomic_DNA"/>
</dbReference>
<gene>
    <name evidence="2" type="ORF">SCH01S_35_00500</name>
</gene>
<dbReference type="RefSeq" id="WP_052733870.1">
    <property type="nucleotide sequence ID" value="NZ_BBWU01000035.1"/>
</dbReference>
<comment type="caution">
    <text evidence="2">The sequence shown here is derived from an EMBL/GenBank/DDBJ whole genome shotgun (WGS) entry which is preliminary data.</text>
</comment>
<feature type="chain" id="PRO_5002429334" evidence="1">
    <location>
        <begin position="19"/>
        <end position="158"/>
    </location>
</feature>
<sequence length="158" mass="16614">MRTVMLAVALCSAVPAFAQPPGKVAEDAAMTPVEDVNLKKKEIPPVLLSAQDDPYSTEATRNCAQLNTALGELDTVLGPDFDSGIETKHGLNATSVAKSVVGSFIPFRGVIREVSGAAGAERRYNAAVDAGIARRGYLRGIARTKGCKRPRTESAATN</sequence>
<evidence type="ECO:0000313" key="2">
    <source>
        <dbReference type="EMBL" id="GAO39615.1"/>
    </source>
</evidence>
<name>A0A0E9MR52_9SPHN</name>
<dbReference type="STRING" id="1219043.SCH01S_35_00500"/>
<dbReference type="AlphaFoldDB" id="A0A0E9MR52"/>
<reference evidence="2 3" key="1">
    <citation type="submission" date="2015-04" db="EMBL/GenBank/DDBJ databases">
        <title>Whole genome shotgun sequence of Sphingomonas changbaiensis NBRC 104936.</title>
        <authorList>
            <person name="Katano-Makiyama Y."/>
            <person name="Hosoyama A."/>
            <person name="Hashimoto M."/>
            <person name="Noguchi M."/>
            <person name="Tsuchikane K."/>
            <person name="Ohji S."/>
            <person name="Yamazoe A."/>
            <person name="Ichikawa N."/>
            <person name="Kimura A."/>
            <person name="Fujita N."/>
        </authorList>
    </citation>
    <scope>NUCLEOTIDE SEQUENCE [LARGE SCALE GENOMIC DNA]</scope>
    <source>
        <strain evidence="2 3">NBRC 104936</strain>
    </source>
</reference>
<evidence type="ECO:0000313" key="3">
    <source>
        <dbReference type="Proteomes" id="UP000033202"/>
    </source>
</evidence>
<organism evidence="2 3">
    <name type="scientific">Sphingomonas changbaiensis NBRC 104936</name>
    <dbReference type="NCBI Taxonomy" id="1219043"/>
    <lineage>
        <taxon>Bacteria</taxon>
        <taxon>Pseudomonadati</taxon>
        <taxon>Pseudomonadota</taxon>
        <taxon>Alphaproteobacteria</taxon>
        <taxon>Sphingomonadales</taxon>
        <taxon>Sphingomonadaceae</taxon>
        <taxon>Sphingomonas</taxon>
    </lineage>
</organism>